<dbReference type="AlphaFoldDB" id="A0A820NYG4"/>
<protein>
    <submittedName>
        <fullName evidence="1">Uncharacterized protein</fullName>
    </submittedName>
</protein>
<organism evidence="1 2">
    <name type="scientific">Adineta steineri</name>
    <dbReference type="NCBI Taxonomy" id="433720"/>
    <lineage>
        <taxon>Eukaryota</taxon>
        <taxon>Metazoa</taxon>
        <taxon>Spiralia</taxon>
        <taxon>Gnathifera</taxon>
        <taxon>Rotifera</taxon>
        <taxon>Eurotatoria</taxon>
        <taxon>Bdelloidea</taxon>
        <taxon>Adinetida</taxon>
        <taxon>Adinetidae</taxon>
        <taxon>Adineta</taxon>
    </lineage>
</organism>
<proteinExistence type="predicted"/>
<dbReference type="Gene3D" id="1.10.510.10">
    <property type="entry name" value="Transferase(Phosphotransferase) domain 1"/>
    <property type="match status" value="1"/>
</dbReference>
<feature type="non-terminal residue" evidence="1">
    <location>
        <position position="1"/>
    </location>
</feature>
<evidence type="ECO:0000313" key="1">
    <source>
        <dbReference type="EMBL" id="CAF4393362.1"/>
    </source>
</evidence>
<dbReference type="SUPFAM" id="SSF56112">
    <property type="entry name" value="Protein kinase-like (PK-like)"/>
    <property type="match status" value="1"/>
</dbReference>
<dbReference type="InterPro" id="IPR050235">
    <property type="entry name" value="CK1_Ser-Thr_kinase"/>
</dbReference>
<evidence type="ECO:0000313" key="2">
    <source>
        <dbReference type="Proteomes" id="UP000663881"/>
    </source>
</evidence>
<dbReference type="Proteomes" id="UP000663881">
    <property type="component" value="Unassembled WGS sequence"/>
</dbReference>
<reference evidence="1" key="1">
    <citation type="submission" date="2021-02" db="EMBL/GenBank/DDBJ databases">
        <authorList>
            <person name="Nowell W R."/>
        </authorList>
    </citation>
    <scope>NUCLEOTIDE SEQUENCE</scope>
</reference>
<dbReference type="PANTHER" id="PTHR11909">
    <property type="entry name" value="CASEIN KINASE-RELATED"/>
    <property type="match status" value="1"/>
</dbReference>
<accession>A0A820NYG4</accession>
<dbReference type="InterPro" id="IPR011009">
    <property type="entry name" value="Kinase-like_dom_sf"/>
</dbReference>
<name>A0A820NYG4_9BILA</name>
<feature type="non-terminal residue" evidence="1">
    <location>
        <position position="88"/>
    </location>
</feature>
<gene>
    <name evidence="1" type="ORF">OKA104_LOCUS51003</name>
</gene>
<dbReference type="EMBL" id="CAJOAY010026772">
    <property type="protein sequence ID" value="CAF4393362.1"/>
    <property type="molecule type" value="Genomic_DNA"/>
</dbReference>
<comment type="caution">
    <text evidence="1">The sequence shown here is derived from an EMBL/GenBank/DDBJ whole genome shotgun (WGS) entry which is preliminary data.</text>
</comment>
<sequence length="88" mass="10837">WQGLKAETLKERYQKIGDTKRATHIDVLCQSHPEEFAKYLKYVRNLDFFETPNYEYLRKLFKDLMDSRNYVCDYNFDWVEKMQKLTNK</sequence>